<dbReference type="PANTHER" id="PTHR44845">
    <property type="entry name" value="CARRIER DOMAIN-CONTAINING PROTEIN"/>
    <property type="match status" value="1"/>
</dbReference>
<evidence type="ECO:0000259" key="4">
    <source>
        <dbReference type="Pfam" id="PF07993"/>
    </source>
</evidence>
<dbReference type="Gene3D" id="3.40.50.12780">
    <property type="entry name" value="N-terminal domain of ligase-like"/>
    <property type="match status" value="1"/>
</dbReference>
<reference evidence="5 6" key="1">
    <citation type="submission" date="2022-11" db="EMBL/GenBank/DDBJ databases">
        <title>Spartinivicinus poritis sp. nov., isolated from scleractinian coral Porites lutea.</title>
        <authorList>
            <person name="Zhang G."/>
            <person name="Cai L."/>
            <person name="Wei Q."/>
        </authorList>
    </citation>
    <scope>NUCLEOTIDE SEQUENCE [LARGE SCALE GENOMIC DNA]</scope>
    <source>
        <strain evidence="5 6">A2-2</strain>
    </source>
</reference>
<accession>A0ABT5UCM1</accession>
<feature type="domain" description="AMP-dependent synthetase/ligase" evidence="3">
    <location>
        <begin position="8"/>
        <end position="362"/>
    </location>
</feature>
<organism evidence="5 6">
    <name type="scientific">Spartinivicinus poritis</name>
    <dbReference type="NCBI Taxonomy" id="2994640"/>
    <lineage>
        <taxon>Bacteria</taxon>
        <taxon>Pseudomonadati</taxon>
        <taxon>Pseudomonadota</taxon>
        <taxon>Gammaproteobacteria</taxon>
        <taxon>Oceanospirillales</taxon>
        <taxon>Zooshikellaceae</taxon>
        <taxon>Spartinivicinus</taxon>
    </lineage>
</organism>
<dbReference type="PANTHER" id="PTHR44845:SF6">
    <property type="entry name" value="BETA-ALANINE-ACTIVATING ENZYME"/>
    <property type="match status" value="1"/>
</dbReference>
<dbReference type="InterPro" id="IPR000873">
    <property type="entry name" value="AMP-dep_synth/lig_dom"/>
</dbReference>
<comment type="caution">
    <text evidence="5">The sequence shown here is derived from an EMBL/GenBank/DDBJ whole genome shotgun (WGS) entry which is preliminary data.</text>
</comment>
<dbReference type="EMBL" id="JAPMOU010000023">
    <property type="protein sequence ID" value="MDE1463741.1"/>
    <property type="molecule type" value="Genomic_DNA"/>
</dbReference>
<keyword evidence="6" id="KW-1185">Reference proteome</keyword>
<proteinExistence type="predicted"/>
<dbReference type="Proteomes" id="UP001528823">
    <property type="component" value="Unassembled WGS sequence"/>
</dbReference>
<dbReference type="Gene3D" id="3.30.300.30">
    <property type="match status" value="1"/>
</dbReference>
<dbReference type="SUPFAM" id="SSF51735">
    <property type="entry name" value="NAD(P)-binding Rossmann-fold domains"/>
    <property type="match status" value="1"/>
</dbReference>
<evidence type="ECO:0000313" key="6">
    <source>
        <dbReference type="Proteomes" id="UP001528823"/>
    </source>
</evidence>
<gene>
    <name evidence="5" type="ORF">ORQ98_17440</name>
</gene>
<evidence type="ECO:0000256" key="2">
    <source>
        <dbReference type="ARBA" id="ARBA00022553"/>
    </source>
</evidence>
<evidence type="ECO:0000313" key="5">
    <source>
        <dbReference type="EMBL" id="MDE1463741.1"/>
    </source>
</evidence>
<dbReference type="Pfam" id="PF00501">
    <property type="entry name" value="AMP-binding"/>
    <property type="match status" value="1"/>
</dbReference>
<dbReference type="InterPro" id="IPR036291">
    <property type="entry name" value="NAD(P)-bd_dom_sf"/>
</dbReference>
<dbReference type="PROSITE" id="PS00455">
    <property type="entry name" value="AMP_BINDING"/>
    <property type="match status" value="1"/>
</dbReference>
<dbReference type="InterPro" id="IPR020845">
    <property type="entry name" value="AMP-binding_CS"/>
</dbReference>
<keyword evidence="1" id="KW-0596">Phosphopantetheine</keyword>
<dbReference type="Gene3D" id="3.40.50.720">
    <property type="entry name" value="NAD(P)-binding Rossmann-like Domain"/>
    <property type="match status" value="1"/>
</dbReference>
<keyword evidence="2" id="KW-0597">Phosphoprotein</keyword>
<dbReference type="SUPFAM" id="SSF56801">
    <property type="entry name" value="Acetyl-CoA synthetase-like"/>
    <property type="match status" value="1"/>
</dbReference>
<evidence type="ECO:0000259" key="3">
    <source>
        <dbReference type="Pfam" id="PF00501"/>
    </source>
</evidence>
<sequence>MINDFYLQVVARPEQTALSIDGCSLTYFGLWQQAVASTRYLKQHGVQQGQIIGLHLAKSNQLVVMQLACWLAGAAFMPLPIDWPIKRKQQALDYSQAVGIITEMNISDLTDNINQWLTVNIISEYSRVDDCEIFKHNSHHNRSCVNKKLKNNYYPESQPTDLAYVIFTSGSSGEPKGVLVTFAGLPTVINQQIRFTRLKPGERCLWLHHPGFDASIADIWVALLAGATLIADNHLQSANLLQFIAVNKINYVDLPAALLPMLEINLAPDCLHTVLVGGEVCDLMALCRWGKLKRLVVSYGPTEATICSSMYLVTGYETVANWIGQPLNHLQYWVVDNQLQPVLSGEPGELIITGPGVAAGYLNGNTNNIRFVQFQGQVGYRTGDRVRQVDQNYQFLGRLDRQFKLHGKLICPEEIEQALLHHTEVKEAYIFKFKQQLIAAIAPELDSQLLQTRLLKSLPCWMKPQQWLCLPKLPRNQHQKISQAQLIHDYEQRNFVASTCPVLTLIRQVLQQTAIDFEDDLKAWSPSSIQWLALLMGLKQLGMEITYEQLFAFKSIKEIVKRFETYKDNNRCYLSESSNSLSSEKLNQALLQYPPLISLTKNTRHNAVLLTGATGLLGAELLELLSQHERTIYCLVRGAKTRLYQHCQKWGVTVNWDQVVVLAGDIRQSYLNLSESEWKMLADQVSDIYHCAADTNLLKNNQQLQATNVTGSYHVLQLAASGQKKRFHYASTLSLVVDSSWQYRRVDENNSLDSGQFYGGYTQSKWQAEQLIRRLISANIFRFGLLTGVVGKGRLPTKDWFNSRLLLKPDFSQIPANACVDFTPVNYAAKLMLGISQQTDVGTFHICNPNPVLASDLALIINAPKSKSVNNTCWSFEKSTNPLRLFKMTNTHIESNIAAHYAQILNLPFPVVDNNYLQLYLEFLWQH</sequence>
<dbReference type="InterPro" id="IPR045851">
    <property type="entry name" value="AMP-bd_C_sf"/>
</dbReference>
<evidence type="ECO:0000256" key="1">
    <source>
        <dbReference type="ARBA" id="ARBA00022450"/>
    </source>
</evidence>
<name>A0ABT5UCM1_9GAMM</name>
<dbReference type="RefSeq" id="WP_274690076.1">
    <property type="nucleotide sequence ID" value="NZ_JAPMOU010000023.1"/>
</dbReference>
<dbReference type="InterPro" id="IPR042099">
    <property type="entry name" value="ANL_N_sf"/>
</dbReference>
<feature type="domain" description="Thioester reductase (TE)" evidence="4">
    <location>
        <begin position="610"/>
        <end position="832"/>
    </location>
</feature>
<protein>
    <submittedName>
        <fullName evidence="5">AMP-binding protein</fullName>
    </submittedName>
</protein>
<dbReference type="Pfam" id="PF07993">
    <property type="entry name" value="NAD_binding_4"/>
    <property type="match status" value="1"/>
</dbReference>
<dbReference type="InterPro" id="IPR013120">
    <property type="entry name" value="FAR_NAD-bd"/>
</dbReference>